<evidence type="ECO:0000313" key="8">
    <source>
        <dbReference type="EMBL" id="WPC03534.1"/>
    </source>
</evidence>
<dbReference type="EMBL" id="CP137892">
    <property type="protein sequence ID" value="WPC03534.1"/>
    <property type="molecule type" value="Genomic_DNA"/>
</dbReference>
<evidence type="ECO:0000256" key="4">
    <source>
        <dbReference type="ARBA" id="ARBA00022982"/>
    </source>
</evidence>
<protein>
    <submittedName>
        <fullName evidence="8">Cytochrome c</fullName>
    </submittedName>
</protein>
<dbReference type="SUPFAM" id="SSF46626">
    <property type="entry name" value="Cytochrome c"/>
    <property type="match status" value="1"/>
</dbReference>
<dbReference type="PANTHER" id="PTHR37823">
    <property type="entry name" value="CYTOCHROME C-553-LIKE"/>
    <property type="match status" value="1"/>
</dbReference>
<dbReference type="PANTHER" id="PTHR37823:SF1">
    <property type="entry name" value="CYTOCHROME C-553-LIKE"/>
    <property type="match status" value="1"/>
</dbReference>
<feature type="domain" description="Cytochrome c" evidence="7">
    <location>
        <begin position="171"/>
        <end position="259"/>
    </location>
</feature>
<proteinExistence type="predicted"/>
<evidence type="ECO:0000256" key="6">
    <source>
        <dbReference type="PROSITE-ProRule" id="PRU00433"/>
    </source>
</evidence>
<name>A0ABZ0PSN4_9PSED</name>
<evidence type="ECO:0000256" key="2">
    <source>
        <dbReference type="ARBA" id="ARBA00022617"/>
    </source>
</evidence>
<dbReference type="PROSITE" id="PS51007">
    <property type="entry name" value="CYTC"/>
    <property type="match status" value="1"/>
</dbReference>
<reference evidence="8 9" key="1">
    <citation type="submission" date="2023-11" db="EMBL/GenBank/DDBJ databases">
        <title>Complete genome of Pseudomonas benzenivorans BA3361.</title>
        <authorList>
            <person name="Shin S.Y."/>
            <person name="Song J."/>
            <person name="Kang H."/>
        </authorList>
    </citation>
    <scope>NUCLEOTIDE SEQUENCE [LARGE SCALE GENOMIC DNA]</scope>
    <source>
        <strain evidence="8 9">HNIBRBA3361</strain>
    </source>
</reference>
<keyword evidence="9" id="KW-1185">Reference proteome</keyword>
<dbReference type="Pfam" id="PF00034">
    <property type="entry name" value="Cytochrom_C"/>
    <property type="match status" value="1"/>
</dbReference>
<evidence type="ECO:0000256" key="3">
    <source>
        <dbReference type="ARBA" id="ARBA00022723"/>
    </source>
</evidence>
<dbReference type="InterPro" id="IPR036909">
    <property type="entry name" value="Cyt_c-like_dom_sf"/>
</dbReference>
<dbReference type="InterPro" id="IPR009056">
    <property type="entry name" value="Cyt_c-like_dom"/>
</dbReference>
<dbReference type="Gene3D" id="1.10.760.10">
    <property type="entry name" value="Cytochrome c-like domain"/>
    <property type="match status" value="1"/>
</dbReference>
<evidence type="ECO:0000256" key="1">
    <source>
        <dbReference type="ARBA" id="ARBA00022448"/>
    </source>
</evidence>
<accession>A0ABZ0PSN4</accession>
<gene>
    <name evidence="8" type="ORF">SBP02_12140</name>
</gene>
<keyword evidence="2 6" id="KW-0349">Heme</keyword>
<dbReference type="RefSeq" id="WP_318642036.1">
    <property type="nucleotide sequence ID" value="NZ_CP137892.1"/>
</dbReference>
<keyword evidence="4" id="KW-0249">Electron transport</keyword>
<dbReference type="Proteomes" id="UP001305928">
    <property type="component" value="Chromosome"/>
</dbReference>
<evidence type="ECO:0000313" key="9">
    <source>
        <dbReference type="Proteomes" id="UP001305928"/>
    </source>
</evidence>
<evidence type="ECO:0000256" key="5">
    <source>
        <dbReference type="ARBA" id="ARBA00023004"/>
    </source>
</evidence>
<keyword evidence="3 6" id="KW-0479">Metal-binding</keyword>
<dbReference type="InterPro" id="IPR051811">
    <property type="entry name" value="Cytochrome_c550/c551-like"/>
</dbReference>
<keyword evidence="5 6" id="KW-0408">Iron</keyword>
<keyword evidence="1" id="KW-0813">Transport</keyword>
<organism evidence="8 9">
    <name type="scientific">Pseudomonas benzenivorans</name>
    <dbReference type="NCBI Taxonomy" id="556533"/>
    <lineage>
        <taxon>Bacteria</taxon>
        <taxon>Pseudomonadati</taxon>
        <taxon>Pseudomonadota</taxon>
        <taxon>Gammaproteobacteria</taxon>
        <taxon>Pseudomonadales</taxon>
        <taxon>Pseudomonadaceae</taxon>
        <taxon>Pseudomonas</taxon>
    </lineage>
</organism>
<evidence type="ECO:0000259" key="7">
    <source>
        <dbReference type="PROSITE" id="PS51007"/>
    </source>
</evidence>
<sequence length="274" mass="30481">MRALILALMILSAWVQAAELRLDIGVASRSWSSTELLAHPQARWIAIADDISYKRSMSYRAVPLVALLPGLRPGDLLQAVARDGFAVELPATLLLNPAGAQAWLAVEDPAHPWPPLAPNKASAGPFYLVWLNPAASRIGAEQWPFRIARIRSVAPLAQRYPQLLPARDAAPRVTAGFAQYQKHCMACHRLNDAGDSRFGPDLNIPHNPTEYFAGDFLARYIRDPQSLRHWPQGRMPGFSRAQLNDEELTQLLAYLRHMAGRKVHSPEPTRPDRS</sequence>